<dbReference type="EMBL" id="NIDE01000008">
    <property type="protein sequence ID" value="OWK40403.1"/>
    <property type="molecule type" value="Genomic_DNA"/>
</dbReference>
<reference evidence="3" key="1">
    <citation type="submission" date="2017-06" db="EMBL/GenBank/DDBJ databases">
        <title>Genome analysis of Fimbriiglobus ruber SP5, the first member of the order Planctomycetales with confirmed chitinolytic capability.</title>
        <authorList>
            <person name="Ravin N.V."/>
            <person name="Rakitin A.L."/>
            <person name="Ivanova A.A."/>
            <person name="Beletsky A.V."/>
            <person name="Kulichevskaya I.S."/>
            <person name="Mardanov A.V."/>
            <person name="Dedysh S.N."/>
        </authorList>
    </citation>
    <scope>NUCLEOTIDE SEQUENCE [LARGE SCALE GENOMIC DNA]</scope>
    <source>
        <strain evidence="3">SP5</strain>
    </source>
</reference>
<keyword evidence="3" id="KW-1185">Reference proteome</keyword>
<evidence type="ECO:0000259" key="1">
    <source>
        <dbReference type="Pfam" id="PF07596"/>
    </source>
</evidence>
<comment type="caution">
    <text evidence="2">The sequence shown here is derived from an EMBL/GenBank/DDBJ whole genome shotgun (WGS) entry which is preliminary data.</text>
</comment>
<dbReference type="AlphaFoldDB" id="A0A225DHC0"/>
<dbReference type="SUPFAM" id="SSF54523">
    <property type="entry name" value="Pili subunits"/>
    <property type="match status" value="1"/>
</dbReference>
<dbReference type="Proteomes" id="UP000214646">
    <property type="component" value="Unassembled WGS sequence"/>
</dbReference>
<dbReference type="Pfam" id="PF07596">
    <property type="entry name" value="SBP_bac_10"/>
    <property type="match status" value="1"/>
</dbReference>
<protein>
    <recommendedName>
        <fullName evidence="1">DUF1559 domain-containing protein</fullName>
    </recommendedName>
</protein>
<sequence>MVIAIIAILIGLLLPAVQKVREAAARSTCSNNLKQIGLSIYNYESAYQYFPNSVRPATGPRISWTIGVLPFIEQGNIRNIYDPTKNWFDNTTNTSGASNLSVTSKTIKIFVCPSAQHPTALDGDPSTNTWNIVALTDYAASTSVSHLATNVNATGTDLPGIMQKSTVAGQLIQIRVASVTDGLSNTVMVTESAGRPQIFRINKPFGTPTAVQVNGGGWSRPASDLDFYTSTSDGTSFPGTCAVGCTNGFDYYTQYGGYNNATFGTEGSSAPYSFHTGGVNTLMGDGSVRFIASSVDVGTFAALVTRSNGEVITASY</sequence>
<dbReference type="InterPro" id="IPR011453">
    <property type="entry name" value="DUF1559"/>
</dbReference>
<name>A0A225DHC0_9BACT</name>
<dbReference type="InterPro" id="IPR045584">
    <property type="entry name" value="Pilin-like"/>
</dbReference>
<dbReference type="PANTHER" id="PTHR30093:SF2">
    <property type="entry name" value="TYPE II SECRETION SYSTEM PROTEIN H"/>
    <property type="match status" value="1"/>
</dbReference>
<accession>A0A225DHC0</accession>
<organism evidence="2 3">
    <name type="scientific">Fimbriiglobus ruber</name>
    <dbReference type="NCBI Taxonomy" id="1908690"/>
    <lineage>
        <taxon>Bacteria</taxon>
        <taxon>Pseudomonadati</taxon>
        <taxon>Planctomycetota</taxon>
        <taxon>Planctomycetia</taxon>
        <taxon>Gemmatales</taxon>
        <taxon>Gemmataceae</taxon>
        <taxon>Fimbriiglobus</taxon>
    </lineage>
</organism>
<evidence type="ECO:0000313" key="3">
    <source>
        <dbReference type="Proteomes" id="UP000214646"/>
    </source>
</evidence>
<gene>
    <name evidence="2" type="ORF">FRUB_05322</name>
</gene>
<evidence type="ECO:0000313" key="2">
    <source>
        <dbReference type="EMBL" id="OWK40403.1"/>
    </source>
</evidence>
<dbReference type="PANTHER" id="PTHR30093">
    <property type="entry name" value="GENERAL SECRETION PATHWAY PROTEIN G"/>
    <property type="match status" value="1"/>
</dbReference>
<dbReference type="InterPro" id="IPR027558">
    <property type="entry name" value="Pre_pil_HX9DG_C"/>
</dbReference>
<dbReference type="NCBIfam" id="TIGR04294">
    <property type="entry name" value="pre_pil_HX9DG"/>
    <property type="match status" value="1"/>
</dbReference>
<feature type="domain" description="DUF1559" evidence="1">
    <location>
        <begin position="18"/>
        <end position="297"/>
    </location>
</feature>
<proteinExistence type="predicted"/>
<dbReference type="Gene3D" id="3.30.700.10">
    <property type="entry name" value="Glycoprotein, Type 4 Pilin"/>
    <property type="match status" value="1"/>
</dbReference>